<gene>
    <name evidence="1" type="ORF">V7S43_019073</name>
</gene>
<sequence length="190" mass="21997">MKHFSTLKGRAVLRKVTPPAAVLRNVTRWSSTYSMVERYIQLEKYFREFHHGTVSDHHLDSMFLSRREHDKAKALYDDLARLDGVSKMLQRSKLTMSAARRLFYHVTQSFPATKDRLSATAAIVNYPALDTGLVKTQRGEGLNEAERTACARFRSIHELEEDTGNDDYQSRFDRDRGVQTPQVFQTYQVH</sequence>
<dbReference type="PANTHER" id="PTHR40866:SF1">
    <property type="entry name" value="BED-TYPE DOMAIN-CONTAINING PROTEIN"/>
    <property type="match status" value="1"/>
</dbReference>
<evidence type="ECO:0000313" key="2">
    <source>
        <dbReference type="Proteomes" id="UP001632037"/>
    </source>
</evidence>
<reference evidence="1 2" key="1">
    <citation type="submission" date="2024-09" db="EMBL/GenBank/DDBJ databases">
        <title>Genome sequencing and assembly of Phytophthora oleae, isolate VK10A, causative agent of rot of olive drupes.</title>
        <authorList>
            <person name="Conti Taguali S."/>
            <person name="Riolo M."/>
            <person name="La Spada F."/>
            <person name="Cacciola S.O."/>
            <person name="Dionisio G."/>
        </authorList>
    </citation>
    <scope>NUCLEOTIDE SEQUENCE [LARGE SCALE GENOMIC DNA]</scope>
    <source>
        <strain evidence="1 2">VK10A</strain>
    </source>
</reference>
<organism evidence="1 2">
    <name type="scientific">Phytophthora oleae</name>
    <dbReference type="NCBI Taxonomy" id="2107226"/>
    <lineage>
        <taxon>Eukaryota</taxon>
        <taxon>Sar</taxon>
        <taxon>Stramenopiles</taxon>
        <taxon>Oomycota</taxon>
        <taxon>Peronosporomycetes</taxon>
        <taxon>Peronosporales</taxon>
        <taxon>Peronosporaceae</taxon>
        <taxon>Phytophthora</taxon>
    </lineage>
</organism>
<accession>A0ABD3F9P5</accession>
<dbReference type="Proteomes" id="UP001632037">
    <property type="component" value="Unassembled WGS sequence"/>
</dbReference>
<keyword evidence="2" id="KW-1185">Reference proteome</keyword>
<dbReference type="EMBL" id="JBIMZQ010000027">
    <property type="protein sequence ID" value="KAL3663448.1"/>
    <property type="molecule type" value="Genomic_DNA"/>
</dbReference>
<evidence type="ECO:0000313" key="1">
    <source>
        <dbReference type="EMBL" id="KAL3663448.1"/>
    </source>
</evidence>
<protein>
    <recommendedName>
        <fullName evidence="3">Retrotransposon gag domain-containing protein</fullName>
    </recommendedName>
</protein>
<dbReference type="AlphaFoldDB" id="A0ABD3F9P5"/>
<dbReference type="InterPro" id="IPR012337">
    <property type="entry name" value="RNaseH-like_sf"/>
</dbReference>
<dbReference type="SUPFAM" id="SSF53098">
    <property type="entry name" value="Ribonuclease H-like"/>
    <property type="match status" value="1"/>
</dbReference>
<comment type="caution">
    <text evidence="1">The sequence shown here is derived from an EMBL/GenBank/DDBJ whole genome shotgun (WGS) entry which is preliminary data.</text>
</comment>
<dbReference type="PANTHER" id="PTHR40866">
    <property type="entry name" value="BED-TYPE DOMAIN-CONTAINING PROTEIN"/>
    <property type="match status" value="1"/>
</dbReference>
<name>A0ABD3F9P5_9STRA</name>
<evidence type="ECO:0008006" key="3">
    <source>
        <dbReference type="Google" id="ProtNLM"/>
    </source>
</evidence>
<proteinExistence type="predicted"/>